<dbReference type="EMBL" id="CP024923">
    <property type="protein sequence ID" value="ATY30877.1"/>
    <property type="molecule type" value="Genomic_DNA"/>
</dbReference>
<feature type="transmembrane region" description="Helical" evidence="1">
    <location>
        <begin position="172"/>
        <end position="193"/>
    </location>
</feature>
<feature type="transmembrane region" description="Helical" evidence="1">
    <location>
        <begin position="345"/>
        <end position="365"/>
    </location>
</feature>
<dbReference type="OrthoDB" id="7432019at2"/>
<keyword evidence="3" id="KW-1185">Reference proteome</keyword>
<dbReference type="Proteomes" id="UP000229081">
    <property type="component" value="Chromosome"/>
</dbReference>
<feature type="transmembrane region" description="Helical" evidence="1">
    <location>
        <begin position="205"/>
        <end position="225"/>
    </location>
</feature>
<name>A0A2K8MAJ1_9SPHN</name>
<feature type="transmembrane region" description="Helical" evidence="1">
    <location>
        <begin position="386"/>
        <end position="407"/>
    </location>
</feature>
<feature type="transmembrane region" description="Helical" evidence="1">
    <location>
        <begin position="313"/>
        <end position="339"/>
    </location>
</feature>
<feature type="transmembrane region" description="Helical" evidence="1">
    <location>
        <begin position="98"/>
        <end position="119"/>
    </location>
</feature>
<evidence type="ECO:0000313" key="2">
    <source>
        <dbReference type="EMBL" id="ATY30877.1"/>
    </source>
</evidence>
<protein>
    <recommendedName>
        <fullName evidence="4">DUF2029 domain-containing protein</fullName>
    </recommendedName>
</protein>
<gene>
    <name evidence="2" type="ORF">CVN68_01815</name>
</gene>
<dbReference type="AlphaFoldDB" id="A0A2K8MAJ1"/>
<feature type="transmembrane region" description="Helical" evidence="1">
    <location>
        <begin position="131"/>
        <end position="160"/>
    </location>
</feature>
<keyword evidence="1" id="KW-0812">Transmembrane</keyword>
<proteinExistence type="predicted"/>
<reference evidence="2 3" key="1">
    <citation type="submission" date="2017-11" db="EMBL/GenBank/DDBJ databases">
        <title>Complete genome sequence of Sphingomonas sp. Strain Cra20, a psychrotolerant potential plant growth promoting rhizobacteria.</title>
        <authorList>
            <person name="Luo Y."/>
        </authorList>
    </citation>
    <scope>NUCLEOTIDE SEQUENCE [LARGE SCALE GENOMIC DNA]</scope>
    <source>
        <strain evidence="2 3">Cra20</strain>
    </source>
</reference>
<accession>A0A2K8MAJ1</accession>
<evidence type="ECO:0000313" key="3">
    <source>
        <dbReference type="Proteomes" id="UP000229081"/>
    </source>
</evidence>
<organism evidence="2 3">
    <name type="scientific">Sphingomonas psychrotolerans</name>
    <dbReference type="NCBI Taxonomy" id="1327635"/>
    <lineage>
        <taxon>Bacteria</taxon>
        <taxon>Pseudomonadati</taxon>
        <taxon>Pseudomonadota</taxon>
        <taxon>Alphaproteobacteria</taxon>
        <taxon>Sphingomonadales</taxon>
        <taxon>Sphingomonadaceae</taxon>
        <taxon>Sphingomonas</taxon>
    </lineage>
</organism>
<evidence type="ECO:0000256" key="1">
    <source>
        <dbReference type="SAM" id="Phobius"/>
    </source>
</evidence>
<keyword evidence="1" id="KW-0472">Membrane</keyword>
<evidence type="ECO:0008006" key="4">
    <source>
        <dbReference type="Google" id="ProtNLM"/>
    </source>
</evidence>
<keyword evidence="1" id="KW-1133">Transmembrane helix</keyword>
<sequence length="430" mass="47615">MRARLRLLPELLLALAVLASVIATALAFRETGYLPQPFVFDTNDTFMDWFNTAYWANRPGAYDVWRSIYPPLSFVFLDLFSVPGCYLQSPFHARDCDWLGKGVILAFYLLDVALVWLSFRRADPRTAPMRTIAFGLGLPLLFTLERGNLILVAFACFVIAHGPLVTRGPWRWLAAGATINFKPYLLLPVLAYAVKRDWRSLELSAIVTIIAYLVTLAIVGAGTPIELVANTANWVVFQSGQVWNEIHYSTSYAPFLMIRNSQIPVLQFVPSRTVETIEFVVPIVIRASQAVALLALAGAWLQPKALPLHRVSTILLAAYLVTQSPGGYTQTFLLFLVLLEPWKGPGPIVAIVCAYLLCLVTDWPLSTVLELATNSWLSGRPVTPNFGLAVGHFVRPGLVALILWALALDSIVRVIRAHRTHRPSLGLAPA</sequence>
<dbReference type="KEGG" id="sphc:CVN68_01815"/>
<dbReference type="RefSeq" id="WP_100280688.1">
    <property type="nucleotide sequence ID" value="NZ_CP024923.1"/>
</dbReference>